<dbReference type="Gene3D" id="1.10.510.10">
    <property type="entry name" value="Transferase(Phosphotransferase) domain 1"/>
    <property type="match status" value="1"/>
</dbReference>
<dbReference type="RefSeq" id="WP_163743679.1">
    <property type="nucleotide sequence ID" value="NZ_AP022610.1"/>
</dbReference>
<feature type="domain" description="Protein kinase" evidence="15">
    <location>
        <begin position="12"/>
        <end position="275"/>
    </location>
</feature>
<name>A0A7I7XEH0_9MYCO</name>
<accession>A0A7I7XEH0</accession>
<keyword evidence="5" id="KW-0808">Transferase</keyword>
<dbReference type="InterPro" id="IPR007110">
    <property type="entry name" value="Ig-like_dom"/>
</dbReference>
<gene>
    <name evidence="17" type="ORF">MMAD_17560</name>
</gene>
<evidence type="ECO:0000256" key="11">
    <source>
        <dbReference type="ARBA" id="ARBA00023136"/>
    </source>
</evidence>
<keyword evidence="18" id="KW-1185">Reference proteome</keyword>
<reference evidence="17 18" key="1">
    <citation type="journal article" date="2019" name="Emerg. Microbes Infect.">
        <title>Comprehensive subspecies identification of 175 nontuberculous mycobacteria species based on 7547 genomic profiles.</title>
        <authorList>
            <person name="Matsumoto Y."/>
            <person name="Kinjo T."/>
            <person name="Motooka D."/>
            <person name="Nabeya D."/>
            <person name="Jung N."/>
            <person name="Uechi K."/>
            <person name="Horii T."/>
            <person name="Iida T."/>
            <person name="Fujita J."/>
            <person name="Nakamura S."/>
        </authorList>
    </citation>
    <scope>NUCLEOTIDE SEQUENCE [LARGE SCALE GENOMIC DNA]</scope>
    <source>
        <strain evidence="17 18">JCM 13574</strain>
    </source>
</reference>
<keyword evidence="3" id="KW-1003">Cell membrane</keyword>
<dbReference type="EMBL" id="AP022610">
    <property type="protein sequence ID" value="BBZ27461.1"/>
    <property type="molecule type" value="Genomic_DNA"/>
</dbReference>
<evidence type="ECO:0000256" key="6">
    <source>
        <dbReference type="ARBA" id="ARBA00022692"/>
    </source>
</evidence>
<protein>
    <recommendedName>
        <fullName evidence="2">non-specific serine/threonine protein kinase</fullName>
        <ecNumber evidence="2">2.7.11.1</ecNumber>
    </recommendedName>
</protein>
<dbReference type="InterPro" id="IPR011009">
    <property type="entry name" value="Kinase-like_dom_sf"/>
</dbReference>
<dbReference type="GO" id="GO:0080090">
    <property type="term" value="P:regulation of primary metabolic process"/>
    <property type="evidence" value="ECO:0007669"/>
    <property type="project" value="UniProtKB-ARBA"/>
</dbReference>
<evidence type="ECO:0000313" key="17">
    <source>
        <dbReference type="EMBL" id="BBZ27461.1"/>
    </source>
</evidence>
<dbReference type="PROSITE" id="PS50835">
    <property type="entry name" value="IG_LIKE"/>
    <property type="match status" value="1"/>
</dbReference>
<comment type="subcellular location">
    <subcellularLocation>
        <location evidence="1">Cell membrane</location>
        <topology evidence="1">Single-pass membrane protein</topology>
    </subcellularLocation>
</comment>
<dbReference type="GO" id="GO:0005524">
    <property type="term" value="F:ATP binding"/>
    <property type="evidence" value="ECO:0007669"/>
    <property type="project" value="UniProtKB-UniRule"/>
</dbReference>
<keyword evidence="6 14" id="KW-0812">Transmembrane</keyword>
<keyword evidence="8" id="KW-0418">Kinase</keyword>
<evidence type="ECO:0000256" key="1">
    <source>
        <dbReference type="ARBA" id="ARBA00004162"/>
    </source>
</evidence>
<dbReference type="PROSITE" id="PS00108">
    <property type="entry name" value="PROTEIN_KINASE_ST"/>
    <property type="match status" value="1"/>
</dbReference>
<keyword evidence="7 12" id="KW-0547">Nucleotide-binding</keyword>
<feature type="transmembrane region" description="Helical" evidence="14">
    <location>
        <begin position="325"/>
        <end position="348"/>
    </location>
</feature>
<dbReference type="Pfam" id="PF00069">
    <property type="entry name" value="Pkinase"/>
    <property type="match status" value="1"/>
</dbReference>
<proteinExistence type="predicted"/>
<feature type="binding site" evidence="12">
    <location>
        <position position="41"/>
    </location>
    <ligand>
        <name>ATP</name>
        <dbReference type="ChEBI" id="CHEBI:30616"/>
    </ligand>
</feature>
<dbReference type="PANTHER" id="PTHR43289:SF6">
    <property type="entry name" value="SERINE_THREONINE-PROTEIN KINASE NEKL-3"/>
    <property type="match status" value="1"/>
</dbReference>
<dbReference type="InterPro" id="IPR008271">
    <property type="entry name" value="Ser/Thr_kinase_AS"/>
</dbReference>
<dbReference type="PROSITE" id="PS50011">
    <property type="entry name" value="PROTEIN_KINASE_DOM"/>
    <property type="match status" value="1"/>
</dbReference>
<keyword evidence="10 14" id="KW-1133">Transmembrane helix</keyword>
<dbReference type="SMART" id="SM00220">
    <property type="entry name" value="S_TKc"/>
    <property type="match status" value="1"/>
</dbReference>
<evidence type="ECO:0000259" key="16">
    <source>
        <dbReference type="PROSITE" id="PS50835"/>
    </source>
</evidence>
<dbReference type="GO" id="GO:0004674">
    <property type="term" value="F:protein serine/threonine kinase activity"/>
    <property type="evidence" value="ECO:0007669"/>
    <property type="project" value="UniProtKB-KW"/>
</dbReference>
<feature type="region of interest" description="Disordered" evidence="13">
    <location>
        <begin position="276"/>
        <end position="319"/>
    </location>
</feature>
<evidence type="ECO:0000256" key="12">
    <source>
        <dbReference type="PROSITE-ProRule" id="PRU10141"/>
    </source>
</evidence>
<dbReference type="PANTHER" id="PTHR43289">
    <property type="entry name" value="MITOGEN-ACTIVATED PROTEIN KINASE KINASE KINASE 20-RELATED"/>
    <property type="match status" value="1"/>
</dbReference>
<evidence type="ECO:0000256" key="10">
    <source>
        <dbReference type="ARBA" id="ARBA00022989"/>
    </source>
</evidence>
<keyword evidence="9 12" id="KW-0067">ATP-binding</keyword>
<evidence type="ECO:0000256" key="7">
    <source>
        <dbReference type="ARBA" id="ARBA00022741"/>
    </source>
</evidence>
<organism evidence="17 18">
    <name type="scientific">Mycolicibacterium madagascariense</name>
    <dbReference type="NCBI Taxonomy" id="212765"/>
    <lineage>
        <taxon>Bacteria</taxon>
        <taxon>Bacillati</taxon>
        <taxon>Actinomycetota</taxon>
        <taxon>Actinomycetes</taxon>
        <taxon>Mycobacteriales</taxon>
        <taxon>Mycobacteriaceae</taxon>
        <taxon>Mycolicibacterium</taxon>
    </lineage>
</organism>
<dbReference type="EC" id="2.7.11.1" evidence="2"/>
<evidence type="ECO:0000256" key="3">
    <source>
        <dbReference type="ARBA" id="ARBA00022475"/>
    </source>
</evidence>
<dbReference type="Proteomes" id="UP000466517">
    <property type="component" value="Chromosome"/>
</dbReference>
<evidence type="ECO:0000256" key="8">
    <source>
        <dbReference type="ARBA" id="ARBA00022777"/>
    </source>
</evidence>
<evidence type="ECO:0000256" key="14">
    <source>
        <dbReference type="SAM" id="Phobius"/>
    </source>
</evidence>
<dbReference type="SUPFAM" id="SSF56112">
    <property type="entry name" value="Protein kinase-like (PK-like)"/>
    <property type="match status" value="1"/>
</dbReference>
<evidence type="ECO:0000256" key="2">
    <source>
        <dbReference type="ARBA" id="ARBA00012513"/>
    </source>
</evidence>
<keyword evidence="4" id="KW-0723">Serine/threonine-protein kinase</keyword>
<dbReference type="KEGG" id="mmag:MMAD_17560"/>
<dbReference type="Gene3D" id="3.30.200.20">
    <property type="entry name" value="Phosphorylase Kinase, domain 1"/>
    <property type="match status" value="1"/>
</dbReference>
<dbReference type="CDD" id="cd14014">
    <property type="entry name" value="STKc_PknB_like"/>
    <property type="match status" value="1"/>
</dbReference>
<evidence type="ECO:0000259" key="15">
    <source>
        <dbReference type="PROSITE" id="PS50011"/>
    </source>
</evidence>
<evidence type="ECO:0000313" key="18">
    <source>
        <dbReference type="Proteomes" id="UP000466517"/>
    </source>
</evidence>
<dbReference type="GO" id="GO:0005886">
    <property type="term" value="C:plasma membrane"/>
    <property type="evidence" value="ECO:0007669"/>
    <property type="project" value="UniProtKB-SubCell"/>
</dbReference>
<evidence type="ECO:0000256" key="9">
    <source>
        <dbReference type="ARBA" id="ARBA00022840"/>
    </source>
</evidence>
<evidence type="ECO:0000256" key="4">
    <source>
        <dbReference type="ARBA" id="ARBA00022527"/>
    </source>
</evidence>
<keyword evidence="11 14" id="KW-0472">Membrane</keyword>
<evidence type="ECO:0000256" key="13">
    <source>
        <dbReference type="SAM" id="MobiDB-lite"/>
    </source>
</evidence>
<dbReference type="InterPro" id="IPR000719">
    <property type="entry name" value="Prot_kinase_dom"/>
</dbReference>
<dbReference type="InterPro" id="IPR017441">
    <property type="entry name" value="Protein_kinase_ATP_BS"/>
</dbReference>
<evidence type="ECO:0000256" key="5">
    <source>
        <dbReference type="ARBA" id="ARBA00022679"/>
    </source>
</evidence>
<feature type="domain" description="Ig-like" evidence="16">
    <location>
        <begin position="443"/>
        <end position="502"/>
    </location>
</feature>
<dbReference type="PROSITE" id="PS00107">
    <property type="entry name" value="PROTEIN_KINASE_ATP"/>
    <property type="match status" value="1"/>
</dbReference>
<dbReference type="AlphaFoldDB" id="A0A7I7XEH0"/>
<dbReference type="FunFam" id="1.10.510.10:FF:000021">
    <property type="entry name" value="Serine/threonine protein kinase"/>
    <property type="match status" value="1"/>
</dbReference>
<sequence length="502" mass="52757">MDSRVGTTFGAYELRGLLGKGGMGEVFKAFDTVKGRFVALKILPEQFANDEAFRARFLRESSAAAILQEPHVIPIHDWGEIDGNLFIDMRLVQGQTLYELAEHGPLEADRAVRIVDQIGAALDAAHAEGLIHRDVKPQNIIVTSADFAYLVDFGIVATQGDTRLTMAGAQIGSLAYMAPERFSDAPCTQAADIYSLACVLYEALTGSTPYRSDSFEHLISAHLSAPPPRPSAVNPRVPTALDTVIARGMAKEPDDRYGSAGALARAAARALQPLEHDDPSSAETQEAPCPGSPRGGPSDANYRDAPGTGAPEKPQLETGRRSPTLLVSVGIAAALLLGVLGLVIGMLVTRNPVSTSAQAPTAAVPTYTVPESAAVTQTVAPATITRTAAPETITQTATVMASSTPTPTAMQSLSGATGLVAGTCDEGGSCGVKQRNAPYNDAPPLYPFVLQDGMSVTVVCQAPGDVRASQGHGSSYYWYRLINGAYVNSVYLNVSTAEIPTC</sequence>